<evidence type="ECO:0000256" key="2">
    <source>
        <dbReference type="ARBA" id="ARBA00010792"/>
    </source>
</evidence>
<dbReference type="STRING" id="456.Ljor_1523"/>
<name>A0A0W0VAR3_9GAMM</name>
<evidence type="ECO:0000259" key="9">
    <source>
        <dbReference type="Pfam" id="PF14067"/>
    </source>
</evidence>
<dbReference type="InterPro" id="IPR036938">
    <property type="entry name" value="PAP2/HPO_sf"/>
</dbReference>
<dbReference type="PANTHER" id="PTHR30353">
    <property type="entry name" value="INNER MEMBRANE PROTEIN DEDA-RELATED"/>
    <property type="match status" value="1"/>
</dbReference>
<protein>
    <submittedName>
        <fullName evidence="10">Secretion system protein Y</fullName>
    </submittedName>
</protein>
<feature type="transmembrane region" description="Helical" evidence="7">
    <location>
        <begin position="329"/>
        <end position="350"/>
    </location>
</feature>
<feature type="domain" description="VTT" evidence="8">
    <location>
        <begin position="42"/>
        <end position="165"/>
    </location>
</feature>
<comment type="caution">
    <text evidence="10">The sequence shown here is derived from an EMBL/GenBank/DDBJ whole genome shotgun (WGS) entry which is preliminary data.</text>
</comment>
<dbReference type="PANTHER" id="PTHR30353:SF15">
    <property type="entry name" value="INNER MEMBRANE PROTEIN YABI"/>
    <property type="match status" value="1"/>
</dbReference>
<evidence type="ECO:0000259" key="8">
    <source>
        <dbReference type="Pfam" id="PF09335"/>
    </source>
</evidence>
<dbReference type="Pfam" id="PF09335">
    <property type="entry name" value="VTT_dom"/>
    <property type="match status" value="1"/>
</dbReference>
<feature type="transmembrane region" description="Helical" evidence="7">
    <location>
        <begin position="422"/>
        <end position="442"/>
    </location>
</feature>
<dbReference type="OrthoDB" id="9780918at2"/>
<dbReference type="InterPro" id="IPR032818">
    <property type="entry name" value="DedA-like"/>
</dbReference>
<comment type="similarity">
    <text evidence="2">Belongs to the DedA family.</text>
</comment>
<feature type="transmembrane region" description="Helical" evidence="7">
    <location>
        <begin position="296"/>
        <end position="322"/>
    </location>
</feature>
<dbReference type="AlphaFoldDB" id="A0A0W0VAR3"/>
<keyword evidence="11" id="KW-1185">Reference proteome</keyword>
<feature type="transmembrane region" description="Helical" evidence="7">
    <location>
        <begin position="21"/>
        <end position="44"/>
    </location>
</feature>
<dbReference type="SUPFAM" id="SSF48317">
    <property type="entry name" value="Acid phosphatase/Vanadium-dependent haloperoxidase"/>
    <property type="match status" value="1"/>
</dbReference>
<evidence type="ECO:0000256" key="1">
    <source>
        <dbReference type="ARBA" id="ARBA00004651"/>
    </source>
</evidence>
<dbReference type="InterPro" id="IPR025902">
    <property type="entry name" value="LssY-like-C_dom"/>
</dbReference>
<keyword evidence="6 7" id="KW-0472">Membrane</keyword>
<dbReference type="Proteomes" id="UP000055035">
    <property type="component" value="Unassembled WGS sequence"/>
</dbReference>
<feature type="transmembrane region" description="Helical" evidence="7">
    <location>
        <begin position="64"/>
        <end position="87"/>
    </location>
</feature>
<keyword evidence="4 7" id="KW-0812">Transmembrane</keyword>
<comment type="subcellular location">
    <subcellularLocation>
        <location evidence="1">Cell membrane</location>
        <topology evidence="1">Multi-pass membrane protein</topology>
    </subcellularLocation>
</comment>
<dbReference type="RefSeq" id="WP_058470997.1">
    <property type="nucleotide sequence ID" value="NZ_CAAAIC010000003.1"/>
</dbReference>
<feature type="transmembrane region" description="Helical" evidence="7">
    <location>
        <begin position="454"/>
        <end position="475"/>
    </location>
</feature>
<feature type="transmembrane region" description="Helical" evidence="7">
    <location>
        <begin position="244"/>
        <end position="269"/>
    </location>
</feature>
<dbReference type="GO" id="GO:0005886">
    <property type="term" value="C:plasma membrane"/>
    <property type="evidence" value="ECO:0007669"/>
    <property type="project" value="UniProtKB-SubCell"/>
</dbReference>
<evidence type="ECO:0000313" key="11">
    <source>
        <dbReference type="Proteomes" id="UP000055035"/>
    </source>
</evidence>
<reference evidence="10 11" key="1">
    <citation type="submission" date="2015-11" db="EMBL/GenBank/DDBJ databases">
        <title>Genomic analysis of 38 Legionella species identifies large and diverse effector repertoires.</title>
        <authorList>
            <person name="Burstein D."/>
            <person name="Amaro F."/>
            <person name="Zusman T."/>
            <person name="Lifshitz Z."/>
            <person name="Cohen O."/>
            <person name="Gilbert J.A."/>
            <person name="Pupko T."/>
            <person name="Shuman H.A."/>
            <person name="Segal G."/>
        </authorList>
    </citation>
    <scope>NUCLEOTIDE SEQUENCE [LARGE SCALE GENOMIC DNA]</scope>
    <source>
        <strain evidence="10 11">BL-540</strain>
    </source>
</reference>
<feature type="transmembrane region" description="Helical" evidence="7">
    <location>
        <begin position="183"/>
        <end position="205"/>
    </location>
</feature>
<feature type="transmembrane region" description="Helical" evidence="7">
    <location>
        <begin position="370"/>
        <end position="390"/>
    </location>
</feature>
<feature type="transmembrane region" description="Helical" evidence="7">
    <location>
        <begin position="147"/>
        <end position="171"/>
    </location>
</feature>
<accession>A0A0W0VAR3</accession>
<evidence type="ECO:0000256" key="3">
    <source>
        <dbReference type="ARBA" id="ARBA00022475"/>
    </source>
</evidence>
<keyword evidence="5 7" id="KW-1133">Transmembrane helix</keyword>
<evidence type="ECO:0000256" key="4">
    <source>
        <dbReference type="ARBA" id="ARBA00022692"/>
    </source>
</evidence>
<feature type="domain" description="LssY-like C-terminal" evidence="9">
    <location>
        <begin position="504"/>
        <end position="614"/>
    </location>
</feature>
<organism evidence="10 11">
    <name type="scientific">Legionella jordanis</name>
    <dbReference type="NCBI Taxonomy" id="456"/>
    <lineage>
        <taxon>Bacteria</taxon>
        <taxon>Pseudomonadati</taxon>
        <taxon>Pseudomonadota</taxon>
        <taxon>Gammaproteobacteria</taxon>
        <taxon>Legionellales</taxon>
        <taxon>Legionellaceae</taxon>
        <taxon>Legionella</taxon>
    </lineage>
</organism>
<evidence type="ECO:0000313" key="10">
    <source>
        <dbReference type="EMBL" id="KTD17217.1"/>
    </source>
</evidence>
<evidence type="ECO:0000256" key="5">
    <source>
        <dbReference type="ARBA" id="ARBA00022989"/>
    </source>
</evidence>
<dbReference type="Pfam" id="PF14067">
    <property type="entry name" value="LssY_C"/>
    <property type="match status" value="1"/>
</dbReference>
<gene>
    <name evidence="10" type="primary">lssY</name>
    <name evidence="10" type="ORF">Ljor_1523</name>
</gene>
<dbReference type="EMBL" id="LNYJ01000011">
    <property type="protein sequence ID" value="KTD17217.1"/>
    <property type="molecule type" value="Genomic_DNA"/>
</dbReference>
<proteinExistence type="inferred from homology"/>
<dbReference type="InterPro" id="IPR032816">
    <property type="entry name" value="VTT_dom"/>
</dbReference>
<feature type="transmembrane region" description="Helical" evidence="7">
    <location>
        <begin position="397"/>
        <end position="416"/>
    </location>
</feature>
<keyword evidence="3" id="KW-1003">Cell membrane</keyword>
<evidence type="ECO:0000256" key="7">
    <source>
        <dbReference type="SAM" id="Phobius"/>
    </source>
</evidence>
<evidence type="ECO:0000256" key="6">
    <source>
        <dbReference type="ARBA" id="ARBA00023136"/>
    </source>
</evidence>
<dbReference type="PATRIC" id="fig|456.5.peg.1627"/>
<sequence length="681" mass="77334">MHFFSNYLQPLVLWLHDHPNWALLITFFISFAESLAIIGSIVPGSVTMTAVGILAGSGVMRIDLTFVAATLGAVAGDGASYALGYIFRDRLINVWPFSRYPNWLSLGKDYFSKHGGKSVVVGRFVGPLRSIIPVIAGMMGMSHWRFFLANFISALGWSILYVLPGVLIGAASSELSPESATRLFLLVLFLLAGLWLLSVGLKWLFIRLNHILRKGLHSFWSWSREHPYLARLFIKVTPVDEINYYPTAAIVILFILSSVLFCLLSILVIHQSWITDINEPVHLFLQSLRTKPFDSFFIVVSELSGSVAVVTLIIAVASIAIYFRDWRSLSYWLSLCLTTTIVLLFLYGFIHYPRPRGLLEVQTGNSFPLIGLTYAASLFTAFMFFLNAYCVNLINRFVKIILSISLFLAGFAPVYLGDNWLTDVLGAYLCGFSLSLIHWLFYRQQKPVIHCSAYGPLSLSLVLIIFSFMEAIPFYRQELHNHQPYLAQYLFTDDLWWDQSKPLLPIYRTNRIGNRISVFNIQYAGSLNNLEQSLSSYGWRKVDDSFFNSLISRVSGQPAAQDLPLMAQLYLNKKPMLMMIFQPNDGNPVQVLRIWRSNFHLKSMKQPIWLGSVHPRRLPKNQIKNQPISNVKNRPASIYYVSAALSQYMQRQVSLPIKFKLPVEVEPILLLIKEPSVSQEP</sequence>